<evidence type="ECO:0000313" key="1">
    <source>
        <dbReference type="EMBL" id="QYC43139.1"/>
    </source>
</evidence>
<dbReference type="EMBL" id="CP068985">
    <property type="protein sequence ID" value="QYC43139.1"/>
    <property type="molecule type" value="Genomic_DNA"/>
</dbReference>
<dbReference type="Proteomes" id="UP000824681">
    <property type="component" value="Chromosome"/>
</dbReference>
<evidence type="ECO:0000313" key="2">
    <source>
        <dbReference type="Proteomes" id="UP000824681"/>
    </source>
</evidence>
<sequence length="422" mass="48772">MSETRMTADDVLRIAAYRDRSPALEAMVIAYAYHRVAGDLSGHLGQACNNWYCYATWTSKAVGESLDLTPDSPFIENFGRRLRVPRRLRRFFRATLLTLLGPSYQLGLALANRAIFLETASLAVNLWRDTPDRFLKVSPESDLTPTPPEFLTGLLEQADPRYLRDAAQLLMEAREANDPEVRAELMFGANIALSAYEQKRAQKALELVLYRPVRWLTRVSWRSLRSLVTRRPLPRFRLYAARHEDQPWLTRRLEELWAGLYTRHLFAVRTPLSDIRVGRPLTAPDGVDFDQAWAPIRDERVRKLAEEFITEDREASTAGVTNWVSYPDRMRFIVSYFRVYQTVAALYRVPFDDKLATGLAEEMRRGLVPQSIGEMFDRDPGLPAIRRRFYRYPAETDPDVFEMAHFDFEPFLEAIPLDRSVT</sequence>
<protein>
    <submittedName>
        <fullName evidence="1">Uncharacterized protein</fullName>
    </submittedName>
</protein>
<accession>A0ABX8U8R5</accession>
<proteinExistence type="predicted"/>
<gene>
    <name evidence="1" type="ORF">Nocox_27715</name>
</gene>
<name>A0ABX8U8R5_9ACTN</name>
<reference evidence="1 2" key="1">
    <citation type="journal article" date="2021" name="ACS Chem. Biol.">
        <title>Genomic-Led Discovery of a Novel Glycopeptide Antibiotic by Nonomuraea coxensis DSM 45129.</title>
        <authorList>
            <person name="Yushchuk O."/>
            <person name="Vior N.M."/>
            <person name="Andreo-Vidal A."/>
            <person name="Berini F."/>
            <person name="Ruckert C."/>
            <person name="Busche T."/>
            <person name="Binda E."/>
            <person name="Kalinowski J."/>
            <person name="Truman A.W."/>
            <person name="Marinelli F."/>
        </authorList>
    </citation>
    <scope>NUCLEOTIDE SEQUENCE [LARGE SCALE GENOMIC DNA]</scope>
    <source>
        <strain evidence="1 2">DSM 45129</strain>
    </source>
</reference>
<organism evidence="1 2">
    <name type="scientific">Nonomuraea coxensis DSM 45129</name>
    <dbReference type="NCBI Taxonomy" id="1122611"/>
    <lineage>
        <taxon>Bacteria</taxon>
        <taxon>Bacillati</taxon>
        <taxon>Actinomycetota</taxon>
        <taxon>Actinomycetes</taxon>
        <taxon>Streptosporangiales</taxon>
        <taxon>Streptosporangiaceae</taxon>
        <taxon>Nonomuraea</taxon>
    </lineage>
</organism>
<keyword evidence="2" id="KW-1185">Reference proteome</keyword>
<dbReference type="RefSeq" id="WP_020547183.1">
    <property type="nucleotide sequence ID" value="NZ_CP068985.1"/>
</dbReference>